<keyword evidence="1" id="KW-0732">Signal</keyword>
<accession>A0ABP1N5B7</accession>
<evidence type="ECO:0000313" key="2">
    <source>
        <dbReference type="EMBL" id="CAL7935152.1"/>
    </source>
</evidence>
<evidence type="ECO:0000256" key="1">
    <source>
        <dbReference type="SAM" id="SignalP"/>
    </source>
</evidence>
<feature type="chain" id="PRO_5046336288" evidence="1">
    <location>
        <begin position="19"/>
        <end position="168"/>
    </location>
</feature>
<reference evidence="2 3" key="1">
    <citation type="submission" date="2024-08" db="EMBL/GenBank/DDBJ databases">
        <authorList>
            <person name="Will J Nash"/>
            <person name="Angela Man"/>
            <person name="Seanna McTaggart"/>
            <person name="Kendall Baker"/>
            <person name="Tom Barker"/>
            <person name="Leah Catchpole"/>
            <person name="Alex Durrant"/>
            <person name="Karim Gharbi"/>
            <person name="Naomi Irish"/>
            <person name="Gemy Kaithakottil"/>
            <person name="Debby Ku"/>
            <person name="Aaliyah Providence"/>
            <person name="Felix Shaw"/>
            <person name="David Swarbreck"/>
            <person name="Chris Watkins"/>
            <person name="Ann M. McCartney"/>
            <person name="Giulio Formenti"/>
            <person name="Alice Mouton"/>
            <person name="Noel Vella"/>
            <person name="Bjorn M von Reumont"/>
            <person name="Adriana Vella"/>
            <person name="Wilfried Haerty"/>
        </authorList>
    </citation>
    <scope>NUCLEOTIDE SEQUENCE [LARGE SCALE GENOMIC DNA]</scope>
</reference>
<organism evidence="2 3">
    <name type="scientific">Xylocopa violacea</name>
    <name type="common">Violet carpenter bee</name>
    <name type="synonym">Apis violacea</name>
    <dbReference type="NCBI Taxonomy" id="135666"/>
    <lineage>
        <taxon>Eukaryota</taxon>
        <taxon>Metazoa</taxon>
        <taxon>Ecdysozoa</taxon>
        <taxon>Arthropoda</taxon>
        <taxon>Hexapoda</taxon>
        <taxon>Insecta</taxon>
        <taxon>Pterygota</taxon>
        <taxon>Neoptera</taxon>
        <taxon>Endopterygota</taxon>
        <taxon>Hymenoptera</taxon>
        <taxon>Apocrita</taxon>
        <taxon>Aculeata</taxon>
        <taxon>Apoidea</taxon>
        <taxon>Anthophila</taxon>
        <taxon>Apidae</taxon>
        <taxon>Xylocopa</taxon>
        <taxon>Xylocopa</taxon>
    </lineage>
</organism>
<dbReference type="Proteomes" id="UP001642520">
    <property type="component" value="Unassembled WGS sequence"/>
</dbReference>
<sequence length="168" mass="19203">MRQIFCLFLITCVQFLLADERNNAYCFTYTWSEPVYNDTSDFNCTTWKGIPCVEPVITSDKPPNATELWESKNTTFYYPAPHSSVCIKYTYMFHNQIVNTTSFFGKVVEEGLGPITTGCYEQYVDGYVLKMCACLPIKGREPCNAAVNVKYSITLVIMLSFFISVKFT</sequence>
<gene>
    <name evidence="2" type="ORF">XYLVIOL_LOCUS1422</name>
</gene>
<feature type="signal peptide" evidence="1">
    <location>
        <begin position="1"/>
        <end position="18"/>
    </location>
</feature>
<name>A0ABP1N5B7_XYLVO</name>
<evidence type="ECO:0000313" key="3">
    <source>
        <dbReference type="Proteomes" id="UP001642520"/>
    </source>
</evidence>
<keyword evidence="3" id="KW-1185">Reference proteome</keyword>
<protein>
    <submittedName>
        <fullName evidence="2">Uncharacterized protein</fullName>
    </submittedName>
</protein>
<comment type="caution">
    <text evidence="2">The sequence shown here is derived from an EMBL/GenBank/DDBJ whole genome shotgun (WGS) entry which is preliminary data.</text>
</comment>
<dbReference type="EMBL" id="CAXAJV020001282">
    <property type="protein sequence ID" value="CAL7935152.1"/>
    <property type="molecule type" value="Genomic_DNA"/>
</dbReference>
<proteinExistence type="predicted"/>